<name>A0A9P4K298_9PLEO</name>
<protein>
    <recommendedName>
        <fullName evidence="4">Secreted protein</fullName>
    </recommendedName>
</protein>
<keyword evidence="3" id="KW-1185">Reference proteome</keyword>
<gene>
    <name evidence="2" type="ORF">CC78DRAFT_43423</name>
</gene>
<evidence type="ECO:0000256" key="1">
    <source>
        <dbReference type="SAM" id="SignalP"/>
    </source>
</evidence>
<sequence>MMPEAKEVAAAMVCFILLSWRCSPLVITLCRETARLPLYASPEPSQEKEQAFRSSECSKKASYATAPCERDNVFLSSGCKVCIDSSRGG</sequence>
<feature type="chain" id="PRO_5040443347" description="Secreted protein" evidence="1">
    <location>
        <begin position="25"/>
        <end position="89"/>
    </location>
</feature>
<feature type="signal peptide" evidence="1">
    <location>
        <begin position="1"/>
        <end position="24"/>
    </location>
</feature>
<comment type="caution">
    <text evidence="2">The sequence shown here is derived from an EMBL/GenBank/DDBJ whole genome shotgun (WGS) entry which is preliminary data.</text>
</comment>
<organism evidence="2 3">
    <name type="scientific">Lojkania enalia</name>
    <dbReference type="NCBI Taxonomy" id="147567"/>
    <lineage>
        <taxon>Eukaryota</taxon>
        <taxon>Fungi</taxon>
        <taxon>Dikarya</taxon>
        <taxon>Ascomycota</taxon>
        <taxon>Pezizomycotina</taxon>
        <taxon>Dothideomycetes</taxon>
        <taxon>Pleosporomycetidae</taxon>
        <taxon>Pleosporales</taxon>
        <taxon>Pleosporales incertae sedis</taxon>
        <taxon>Lojkania</taxon>
    </lineage>
</organism>
<evidence type="ECO:0000313" key="3">
    <source>
        <dbReference type="Proteomes" id="UP000800093"/>
    </source>
</evidence>
<keyword evidence="1" id="KW-0732">Signal</keyword>
<reference evidence="3" key="1">
    <citation type="journal article" date="2020" name="Stud. Mycol.">
        <title>101 Dothideomycetes genomes: A test case for predicting lifestyles and emergence of pathogens.</title>
        <authorList>
            <person name="Haridas S."/>
            <person name="Albert R."/>
            <person name="Binder M."/>
            <person name="Bloem J."/>
            <person name="LaButti K."/>
            <person name="Salamov A."/>
            <person name="Andreopoulos B."/>
            <person name="Baker S."/>
            <person name="Barry K."/>
            <person name="Bills G."/>
            <person name="Bluhm B."/>
            <person name="Cannon C."/>
            <person name="Castanera R."/>
            <person name="Culley D."/>
            <person name="Daum C."/>
            <person name="Ezra D."/>
            <person name="Gonzalez J."/>
            <person name="Henrissat B."/>
            <person name="Kuo A."/>
            <person name="Liang C."/>
            <person name="Lipzen A."/>
            <person name="Lutzoni F."/>
            <person name="Magnuson J."/>
            <person name="Mondo S."/>
            <person name="Nolan M."/>
            <person name="Ohm R."/>
            <person name="Pangilinan J."/>
            <person name="Park H.-J."/>
            <person name="Ramirez L."/>
            <person name="Alfaro M."/>
            <person name="Sun H."/>
            <person name="Tritt A."/>
            <person name="Yoshinaga Y."/>
            <person name="Zwiers L.-H."/>
            <person name="Turgeon B."/>
            <person name="Goodwin S."/>
            <person name="Spatafora J."/>
            <person name="Crous P."/>
            <person name="Grigoriev I."/>
        </authorList>
    </citation>
    <scope>NUCLEOTIDE SEQUENCE [LARGE SCALE GENOMIC DNA]</scope>
    <source>
        <strain evidence="3">CBS 304.66</strain>
    </source>
</reference>
<evidence type="ECO:0008006" key="4">
    <source>
        <dbReference type="Google" id="ProtNLM"/>
    </source>
</evidence>
<evidence type="ECO:0000313" key="2">
    <source>
        <dbReference type="EMBL" id="KAF2259997.1"/>
    </source>
</evidence>
<dbReference type="Proteomes" id="UP000800093">
    <property type="component" value="Unassembled WGS sequence"/>
</dbReference>
<accession>A0A9P4K298</accession>
<dbReference type="EMBL" id="ML986692">
    <property type="protein sequence ID" value="KAF2259997.1"/>
    <property type="molecule type" value="Genomic_DNA"/>
</dbReference>
<proteinExistence type="predicted"/>
<dbReference type="AlphaFoldDB" id="A0A9P4K298"/>